<dbReference type="Proteomes" id="UP001162162">
    <property type="component" value="Unassembled WGS sequence"/>
</dbReference>
<keyword evidence="3" id="KW-1185">Reference proteome</keyword>
<proteinExistence type="predicted"/>
<feature type="region of interest" description="Disordered" evidence="1">
    <location>
        <begin position="1"/>
        <end position="39"/>
    </location>
</feature>
<name>A0AAV8YKS4_9CUCU</name>
<dbReference type="EMBL" id="JAPWTK010000087">
    <property type="protein sequence ID" value="KAJ8951283.1"/>
    <property type="molecule type" value="Genomic_DNA"/>
</dbReference>
<evidence type="ECO:0008006" key="4">
    <source>
        <dbReference type="Google" id="ProtNLM"/>
    </source>
</evidence>
<evidence type="ECO:0000256" key="1">
    <source>
        <dbReference type="SAM" id="MobiDB-lite"/>
    </source>
</evidence>
<accession>A0AAV8YKS4</accession>
<feature type="compositionally biased region" description="Basic and acidic residues" evidence="1">
    <location>
        <begin position="122"/>
        <end position="142"/>
    </location>
</feature>
<evidence type="ECO:0000313" key="3">
    <source>
        <dbReference type="Proteomes" id="UP001162162"/>
    </source>
</evidence>
<reference evidence="2" key="1">
    <citation type="journal article" date="2023" name="Insect Mol. Biol.">
        <title>Genome sequencing provides insights into the evolution of gene families encoding plant cell wall-degrading enzymes in longhorned beetles.</title>
        <authorList>
            <person name="Shin N.R."/>
            <person name="Okamura Y."/>
            <person name="Kirsch R."/>
            <person name="Pauchet Y."/>
        </authorList>
    </citation>
    <scope>NUCLEOTIDE SEQUENCE</scope>
    <source>
        <strain evidence="2">AMC_N1</strain>
    </source>
</reference>
<protein>
    <recommendedName>
        <fullName evidence="4">PIN domain-containing protein</fullName>
    </recommendedName>
</protein>
<organism evidence="2 3">
    <name type="scientific">Aromia moschata</name>
    <dbReference type="NCBI Taxonomy" id="1265417"/>
    <lineage>
        <taxon>Eukaryota</taxon>
        <taxon>Metazoa</taxon>
        <taxon>Ecdysozoa</taxon>
        <taxon>Arthropoda</taxon>
        <taxon>Hexapoda</taxon>
        <taxon>Insecta</taxon>
        <taxon>Pterygota</taxon>
        <taxon>Neoptera</taxon>
        <taxon>Endopterygota</taxon>
        <taxon>Coleoptera</taxon>
        <taxon>Polyphaga</taxon>
        <taxon>Cucujiformia</taxon>
        <taxon>Chrysomeloidea</taxon>
        <taxon>Cerambycidae</taxon>
        <taxon>Cerambycinae</taxon>
        <taxon>Callichromatini</taxon>
        <taxon>Aromia</taxon>
    </lineage>
</organism>
<comment type="caution">
    <text evidence="2">The sequence shown here is derived from an EMBL/GenBank/DDBJ whole genome shotgun (WGS) entry which is preliminary data.</text>
</comment>
<sequence>MSTKSDNKIENDKSEIKSPSIPLDANTSHRENADLPASWENHGSFSDKMAMTASWIIHHHQDVNNVMNSSAETSANSLQVNVDTSASRINFANETEDMEWTNAEPDDQVVNLSTQEATVSTEQHRIDHEEAENKRDHKESQQKLKDICVVVDTNVFISGLSKIQDIMNMKVTERCTESAPLR</sequence>
<feature type="region of interest" description="Disordered" evidence="1">
    <location>
        <begin position="117"/>
        <end position="142"/>
    </location>
</feature>
<evidence type="ECO:0000313" key="2">
    <source>
        <dbReference type="EMBL" id="KAJ8951283.1"/>
    </source>
</evidence>
<dbReference type="AlphaFoldDB" id="A0AAV8YKS4"/>
<gene>
    <name evidence="2" type="ORF">NQ318_008186</name>
</gene>
<feature type="compositionally biased region" description="Basic and acidic residues" evidence="1">
    <location>
        <begin position="1"/>
        <end position="16"/>
    </location>
</feature>